<evidence type="ECO:0000256" key="6">
    <source>
        <dbReference type="SAM" id="Phobius"/>
    </source>
</evidence>
<dbReference type="RefSeq" id="WP_126168720.1">
    <property type="nucleotide sequence ID" value="NZ_JAKUDL010000004.1"/>
</dbReference>
<gene>
    <name evidence="7" type="ORF">MJ923_12490</name>
</gene>
<sequence>MDTNKLLLVIIAILLPPVAVFLKEGAGKHLLINIILCLFFFIPGLLHALWVVTKS</sequence>
<dbReference type="AlphaFoldDB" id="A0AAJ1BI17"/>
<comment type="subcellular location">
    <subcellularLocation>
        <location evidence="1">Membrane</location>
    </subcellularLocation>
</comment>
<evidence type="ECO:0000256" key="2">
    <source>
        <dbReference type="ARBA" id="ARBA00009530"/>
    </source>
</evidence>
<organism evidence="7 8">
    <name type="scientific">Shewanella zhuhaiensis</name>
    <dbReference type="NCBI Taxonomy" id="2919576"/>
    <lineage>
        <taxon>Bacteria</taxon>
        <taxon>Pseudomonadati</taxon>
        <taxon>Pseudomonadota</taxon>
        <taxon>Gammaproteobacteria</taxon>
        <taxon>Alteromonadales</taxon>
        <taxon>Shewanellaceae</taxon>
        <taxon>Shewanella</taxon>
    </lineage>
</organism>
<accession>A0AAJ1BI17</accession>
<evidence type="ECO:0000256" key="3">
    <source>
        <dbReference type="ARBA" id="ARBA00022692"/>
    </source>
</evidence>
<protein>
    <submittedName>
        <fullName evidence="7">YqaE/Pmp3 family membrane protein</fullName>
    </submittedName>
</protein>
<proteinExistence type="inferred from homology"/>
<keyword evidence="8" id="KW-1185">Reference proteome</keyword>
<keyword evidence="5 6" id="KW-0472">Membrane</keyword>
<evidence type="ECO:0000313" key="7">
    <source>
        <dbReference type="EMBL" id="MCH4295120.1"/>
    </source>
</evidence>
<name>A0AAJ1BI17_9GAMM</name>
<feature type="transmembrane region" description="Helical" evidence="6">
    <location>
        <begin position="30"/>
        <end position="52"/>
    </location>
</feature>
<keyword evidence="4 6" id="KW-1133">Transmembrane helix</keyword>
<evidence type="ECO:0000256" key="4">
    <source>
        <dbReference type="ARBA" id="ARBA00022989"/>
    </source>
</evidence>
<dbReference type="EMBL" id="JAKUDL010000004">
    <property type="protein sequence ID" value="MCH4295120.1"/>
    <property type="molecule type" value="Genomic_DNA"/>
</dbReference>
<evidence type="ECO:0000313" key="8">
    <source>
        <dbReference type="Proteomes" id="UP001297581"/>
    </source>
</evidence>
<reference evidence="7 8" key="1">
    <citation type="submission" date="2022-02" db="EMBL/GenBank/DDBJ databases">
        <title>The genome sequence of Shewanella sp. 3B26.</title>
        <authorList>
            <person name="Du J."/>
        </authorList>
    </citation>
    <scope>NUCLEOTIDE SEQUENCE [LARGE SCALE GENOMIC DNA]</scope>
    <source>
        <strain evidence="7 8">3B26</strain>
    </source>
</reference>
<comment type="caution">
    <text evidence="7">The sequence shown here is derived from an EMBL/GenBank/DDBJ whole genome shotgun (WGS) entry which is preliminary data.</text>
</comment>
<dbReference type="Pfam" id="PF01679">
    <property type="entry name" value="Pmp3"/>
    <property type="match status" value="1"/>
</dbReference>
<evidence type="ECO:0000256" key="1">
    <source>
        <dbReference type="ARBA" id="ARBA00004370"/>
    </source>
</evidence>
<dbReference type="Proteomes" id="UP001297581">
    <property type="component" value="Unassembled WGS sequence"/>
</dbReference>
<keyword evidence="3 6" id="KW-0812">Transmembrane</keyword>
<comment type="similarity">
    <text evidence="2">Belongs to the UPF0057 (PMP3) family.</text>
</comment>
<evidence type="ECO:0000256" key="5">
    <source>
        <dbReference type="ARBA" id="ARBA00023136"/>
    </source>
</evidence>
<dbReference type="GO" id="GO:0016020">
    <property type="term" value="C:membrane"/>
    <property type="evidence" value="ECO:0007669"/>
    <property type="project" value="UniProtKB-SubCell"/>
</dbReference>
<dbReference type="PANTHER" id="PTHR21659:SF42">
    <property type="entry name" value="UPF0057 MEMBRANE PROTEIN ZK632.10-RELATED"/>
    <property type="match status" value="1"/>
</dbReference>
<feature type="transmembrane region" description="Helical" evidence="6">
    <location>
        <begin position="6"/>
        <end position="23"/>
    </location>
</feature>
<dbReference type="PROSITE" id="PS01309">
    <property type="entry name" value="UPF0057"/>
    <property type="match status" value="1"/>
</dbReference>
<dbReference type="InterPro" id="IPR000612">
    <property type="entry name" value="PMP3"/>
</dbReference>
<dbReference type="PANTHER" id="PTHR21659">
    <property type="entry name" value="HYDROPHOBIC PROTEIN RCI2 LOW TEMPERATURE AND SALT RESPONSIVE PROTEIN LTI6 -RELATED"/>
    <property type="match status" value="1"/>
</dbReference>